<dbReference type="Proteomes" id="UP000464314">
    <property type="component" value="Chromosome"/>
</dbReference>
<reference evidence="2 3" key="1">
    <citation type="submission" date="2020-01" db="EMBL/GenBank/DDBJ databases">
        <title>Genome analysis of Anaerocolumna sp. CBA3638.</title>
        <authorList>
            <person name="Kim J."/>
            <person name="Roh S.W."/>
        </authorList>
    </citation>
    <scope>NUCLEOTIDE SEQUENCE [LARGE SCALE GENOMIC DNA]</scope>
    <source>
        <strain evidence="2 3">CBA3638</strain>
    </source>
</reference>
<gene>
    <name evidence="2" type="ORF">Ana3638_02390</name>
</gene>
<dbReference type="KEGG" id="anr:Ana3638_02390"/>
<name>A0A6P1TF61_9FIRM</name>
<feature type="domain" description="N-acetyltransferase" evidence="1">
    <location>
        <begin position="1"/>
        <end position="148"/>
    </location>
</feature>
<dbReference type="Gene3D" id="3.40.630.30">
    <property type="match status" value="1"/>
</dbReference>
<dbReference type="RefSeq" id="WP_161836630.1">
    <property type="nucleotide sequence ID" value="NZ_CP048000.1"/>
</dbReference>
<sequence length="148" mass="17144">MIVEYGKYDDIDSWMQLVHVVHSNFPGLETIDGINEHKCTVLKFMKEQRAICIKDFEKVVGVLLFSKKHNLICCLAVLPEYRKQGIATMLLKDALKHLDRTHNITVSTFRKEDPKGIAPRALYKKIGFVEDELIEEFGYPSQKFILYP</sequence>
<dbReference type="InterPro" id="IPR000182">
    <property type="entry name" value="GNAT_dom"/>
</dbReference>
<evidence type="ECO:0000313" key="2">
    <source>
        <dbReference type="EMBL" id="QHQ59794.1"/>
    </source>
</evidence>
<dbReference type="Pfam" id="PF13508">
    <property type="entry name" value="Acetyltransf_7"/>
    <property type="match status" value="1"/>
</dbReference>
<keyword evidence="2" id="KW-0808">Transferase</keyword>
<dbReference type="GO" id="GO:0016747">
    <property type="term" value="F:acyltransferase activity, transferring groups other than amino-acyl groups"/>
    <property type="evidence" value="ECO:0007669"/>
    <property type="project" value="InterPro"/>
</dbReference>
<evidence type="ECO:0000313" key="3">
    <source>
        <dbReference type="Proteomes" id="UP000464314"/>
    </source>
</evidence>
<dbReference type="CDD" id="cd04301">
    <property type="entry name" value="NAT_SF"/>
    <property type="match status" value="1"/>
</dbReference>
<accession>A0A6P1TF61</accession>
<protein>
    <submittedName>
        <fullName evidence="2">GNAT family N-acetyltransferase</fullName>
    </submittedName>
</protein>
<dbReference type="AlphaFoldDB" id="A0A6P1TF61"/>
<dbReference type="EMBL" id="CP048000">
    <property type="protein sequence ID" value="QHQ59794.1"/>
    <property type="molecule type" value="Genomic_DNA"/>
</dbReference>
<proteinExistence type="predicted"/>
<dbReference type="InterPro" id="IPR016181">
    <property type="entry name" value="Acyl_CoA_acyltransferase"/>
</dbReference>
<keyword evidence="3" id="KW-1185">Reference proteome</keyword>
<dbReference type="SUPFAM" id="SSF55729">
    <property type="entry name" value="Acyl-CoA N-acyltransferases (Nat)"/>
    <property type="match status" value="1"/>
</dbReference>
<evidence type="ECO:0000259" key="1">
    <source>
        <dbReference type="PROSITE" id="PS51186"/>
    </source>
</evidence>
<organism evidence="2 3">
    <name type="scientific">Anaerocolumna sedimenticola</name>
    <dbReference type="NCBI Taxonomy" id="2696063"/>
    <lineage>
        <taxon>Bacteria</taxon>
        <taxon>Bacillati</taxon>
        <taxon>Bacillota</taxon>
        <taxon>Clostridia</taxon>
        <taxon>Lachnospirales</taxon>
        <taxon>Lachnospiraceae</taxon>
        <taxon>Anaerocolumna</taxon>
    </lineage>
</organism>
<dbReference type="PROSITE" id="PS51186">
    <property type="entry name" value="GNAT"/>
    <property type="match status" value="1"/>
</dbReference>